<protein>
    <submittedName>
        <fullName evidence="2">Uncharacterized protein</fullName>
    </submittedName>
</protein>
<evidence type="ECO:0000256" key="1">
    <source>
        <dbReference type="SAM" id="SignalP"/>
    </source>
</evidence>
<organism evidence="2 3">
    <name type="scientific">Ostreobium quekettii</name>
    <dbReference type="NCBI Taxonomy" id="121088"/>
    <lineage>
        <taxon>Eukaryota</taxon>
        <taxon>Viridiplantae</taxon>
        <taxon>Chlorophyta</taxon>
        <taxon>core chlorophytes</taxon>
        <taxon>Ulvophyceae</taxon>
        <taxon>TCBD clade</taxon>
        <taxon>Bryopsidales</taxon>
        <taxon>Ostreobineae</taxon>
        <taxon>Ostreobiaceae</taxon>
        <taxon>Ostreobium</taxon>
    </lineage>
</organism>
<name>A0A8S1JEM9_9CHLO</name>
<dbReference type="Proteomes" id="UP000708148">
    <property type="component" value="Unassembled WGS sequence"/>
</dbReference>
<comment type="caution">
    <text evidence="2">The sequence shown here is derived from an EMBL/GenBank/DDBJ whole genome shotgun (WGS) entry which is preliminary data.</text>
</comment>
<accession>A0A8S1JEM9</accession>
<keyword evidence="1" id="KW-0732">Signal</keyword>
<dbReference type="AlphaFoldDB" id="A0A8S1JEM9"/>
<feature type="signal peptide" evidence="1">
    <location>
        <begin position="1"/>
        <end position="25"/>
    </location>
</feature>
<evidence type="ECO:0000313" key="3">
    <source>
        <dbReference type="Proteomes" id="UP000708148"/>
    </source>
</evidence>
<feature type="chain" id="PRO_5035939777" evidence="1">
    <location>
        <begin position="26"/>
        <end position="95"/>
    </location>
</feature>
<dbReference type="EMBL" id="CAJHUC010002951">
    <property type="protein sequence ID" value="CAD7704752.1"/>
    <property type="molecule type" value="Genomic_DNA"/>
</dbReference>
<proteinExistence type="predicted"/>
<reference evidence="2" key="1">
    <citation type="submission" date="2020-12" db="EMBL/GenBank/DDBJ databases">
        <authorList>
            <person name="Iha C."/>
        </authorList>
    </citation>
    <scope>NUCLEOTIDE SEQUENCE</scope>
</reference>
<gene>
    <name evidence="2" type="ORF">OSTQU699_LOCUS10107</name>
</gene>
<sequence>MAKTSAAVCVLFMVLMAFAVQESEAIIIKSILLYKLYKKLTAKKAAVVPVAKAIPAPVPPPPVFPVSKPVFARATAGTKPEGYEAPSNYGDGRRL</sequence>
<evidence type="ECO:0000313" key="2">
    <source>
        <dbReference type="EMBL" id="CAD7704752.1"/>
    </source>
</evidence>
<keyword evidence="3" id="KW-1185">Reference proteome</keyword>